<dbReference type="InterPro" id="IPR011701">
    <property type="entry name" value="MFS"/>
</dbReference>
<keyword evidence="4" id="KW-0472">Membrane</keyword>
<feature type="domain" description="Major facilitator superfamily (MFS) profile" evidence="5">
    <location>
        <begin position="24"/>
        <end position="466"/>
    </location>
</feature>
<gene>
    <name evidence="6" type="ORF">EJD98_11050</name>
</gene>
<dbReference type="Proteomes" id="UP000297792">
    <property type="component" value="Unassembled WGS sequence"/>
</dbReference>
<sequence>MPSTSPNSLPVHDAAGDRDIDWRPLVTCALATFLLLAFTTVVTVSAESIAGRLGAGFAVAQWIIDAYTLALAALVVAKGTLGDRLGHRRLFLSGLILFGVASAACATATSGGLLVAARAVQGVGGAAIFGTVVPLLTQHYHARARGIAFAVWGAVAGIGSTVGTIAGGAATQFITWRWLFLAALPICAAAVATGRRSLSRDHRATVRLDVPGLALITTMMTGATYAVINAGESGWASPGTIGAAAVSLAASGMFVRVQRRATNPLLSPDLFATRGFLAVLIAGFAYYFAAFAALPVLSRWLQSSAGMSPLRAALVLTVQLAAFVLVSLAFSARLHHAPRSWVLGGGTVLIGLACLTGAALLLRPSWTSLIAMLIVTGIGAAIVSPVLPAVAATSVPPARAGVAAAAANAARQLGLTIGIALCGTISQSAQAGSGPTTGVVVTALITSGAVGLCGGALSALLLRDRRPLSE</sequence>
<proteinExistence type="predicted"/>
<dbReference type="PANTHER" id="PTHR42718">
    <property type="entry name" value="MAJOR FACILITATOR SUPERFAMILY MULTIDRUG TRANSPORTER MFSC"/>
    <property type="match status" value="1"/>
</dbReference>
<keyword evidence="7" id="KW-1185">Reference proteome</keyword>
<dbReference type="GO" id="GO:0005886">
    <property type="term" value="C:plasma membrane"/>
    <property type="evidence" value="ECO:0007669"/>
    <property type="project" value="UniProtKB-SubCell"/>
</dbReference>
<name>A0A4Z0HP93_MYCPR</name>
<dbReference type="PANTHER" id="PTHR42718:SF49">
    <property type="entry name" value="EXPORT PROTEIN"/>
    <property type="match status" value="1"/>
</dbReference>
<dbReference type="InterPro" id="IPR020846">
    <property type="entry name" value="MFS_dom"/>
</dbReference>
<reference evidence="6 7" key="1">
    <citation type="submission" date="2018-12" db="EMBL/GenBank/DDBJ databases">
        <title>Draft genome sequences of Mycolicibacterium peregrinum isolated from a pig with lymphadenitis and from soil on the same Japanese pig farm.</title>
        <authorList>
            <person name="Komatsu T."/>
            <person name="Ohya K."/>
            <person name="Sawai K."/>
            <person name="Odoi J.O."/>
            <person name="Otsu K."/>
            <person name="Ota A."/>
            <person name="Ito T."/>
            <person name="Kawai M."/>
            <person name="Maruyama F."/>
        </authorList>
    </citation>
    <scope>NUCLEOTIDE SEQUENCE [LARGE SCALE GENOMIC DNA]</scope>
    <source>
        <strain evidence="6 7">138</strain>
    </source>
</reference>
<organism evidence="6 7">
    <name type="scientific">Mycolicibacterium peregrinum</name>
    <name type="common">Mycobacterium peregrinum</name>
    <dbReference type="NCBI Taxonomy" id="43304"/>
    <lineage>
        <taxon>Bacteria</taxon>
        <taxon>Bacillati</taxon>
        <taxon>Actinomycetota</taxon>
        <taxon>Actinomycetes</taxon>
        <taxon>Mycobacteriales</taxon>
        <taxon>Mycobacteriaceae</taxon>
        <taxon>Mycolicibacterium</taxon>
    </lineage>
</organism>
<dbReference type="GO" id="GO:0022857">
    <property type="term" value="F:transmembrane transporter activity"/>
    <property type="evidence" value="ECO:0007669"/>
    <property type="project" value="InterPro"/>
</dbReference>
<dbReference type="CDD" id="cd17321">
    <property type="entry name" value="MFS_MMR_MDR_like"/>
    <property type="match status" value="1"/>
</dbReference>
<dbReference type="InterPro" id="IPR036259">
    <property type="entry name" value="MFS_trans_sf"/>
</dbReference>
<dbReference type="PROSITE" id="PS50850">
    <property type="entry name" value="MFS"/>
    <property type="match status" value="1"/>
</dbReference>
<comment type="subcellular location">
    <subcellularLocation>
        <location evidence="1">Cell membrane</location>
        <topology evidence="1">Multi-pass membrane protein</topology>
    </subcellularLocation>
</comment>
<evidence type="ECO:0000256" key="3">
    <source>
        <dbReference type="ARBA" id="ARBA00022989"/>
    </source>
</evidence>
<evidence type="ECO:0000259" key="5">
    <source>
        <dbReference type="PROSITE" id="PS50850"/>
    </source>
</evidence>
<dbReference type="EMBL" id="RWKA01000005">
    <property type="protein sequence ID" value="TGB43562.1"/>
    <property type="molecule type" value="Genomic_DNA"/>
</dbReference>
<evidence type="ECO:0000256" key="4">
    <source>
        <dbReference type="ARBA" id="ARBA00023136"/>
    </source>
</evidence>
<dbReference type="SUPFAM" id="SSF103473">
    <property type="entry name" value="MFS general substrate transporter"/>
    <property type="match status" value="1"/>
</dbReference>
<evidence type="ECO:0000256" key="2">
    <source>
        <dbReference type="ARBA" id="ARBA00022692"/>
    </source>
</evidence>
<dbReference type="AlphaFoldDB" id="A0A4Z0HP93"/>
<evidence type="ECO:0000256" key="1">
    <source>
        <dbReference type="ARBA" id="ARBA00004651"/>
    </source>
</evidence>
<accession>A0A4Z0HP93</accession>
<comment type="caution">
    <text evidence="6">The sequence shown here is derived from an EMBL/GenBank/DDBJ whole genome shotgun (WGS) entry which is preliminary data.</text>
</comment>
<keyword evidence="3" id="KW-1133">Transmembrane helix</keyword>
<protein>
    <submittedName>
        <fullName evidence="6">MFS transporter</fullName>
    </submittedName>
</protein>
<keyword evidence="2" id="KW-0812">Transmembrane</keyword>
<dbReference type="Gene3D" id="1.20.1720.10">
    <property type="entry name" value="Multidrug resistance protein D"/>
    <property type="match status" value="1"/>
</dbReference>
<evidence type="ECO:0000313" key="7">
    <source>
        <dbReference type="Proteomes" id="UP000297792"/>
    </source>
</evidence>
<dbReference type="Gene3D" id="1.20.1250.20">
    <property type="entry name" value="MFS general substrate transporter like domains"/>
    <property type="match status" value="1"/>
</dbReference>
<dbReference type="PRINTS" id="PR01036">
    <property type="entry name" value="TCRTETB"/>
</dbReference>
<dbReference type="RefSeq" id="WP_135360155.1">
    <property type="nucleotide sequence ID" value="NZ_JBLVUM010000002.1"/>
</dbReference>
<evidence type="ECO:0000313" key="6">
    <source>
        <dbReference type="EMBL" id="TGB43562.1"/>
    </source>
</evidence>
<dbReference type="Pfam" id="PF07690">
    <property type="entry name" value="MFS_1"/>
    <property type="match status" value="2"/>
</dbReference>